<dbReference type="InterPro" id="IPR003495">
    <property type="entry name" value="CobW/HypB/UreG_nucleotide-bd"/>
</dbReference>
<evidence type="ECO:0000256" key="5">
    <source>
        <dbReference type="ARBA" id="ARBA00023186"/>
    </source>
</evidence>
<evidence type="ECO:0000256" key="8">
    <source>
        <dbReference type="ARBA" id="ARBA00073967"/>
    </source>
</evidence>
<dbReference type="InterPro" id="IPR027417">
    <property type="entry name" value="P-loop_NTPase"/>
</dbReference>
<dbReference type="GO" id="GO:0016151">
    <property type="term" value="F:nickel cation binding"/>
    <property type="evidence" value="ECO:0007669"/>
    <property type="project" value="InterPro"/>
</dbReference>
<feature type="region of interest" description="Disordered" evidence="9">
    <location>
        <begin position="1"/>
        <end position="53"/>
    </location>
</feature>
<protein>
    <recommendedName>
        <fullName evidence="8">Urease accessory protein G</fullName>
    </recommendedName>
</protein>
<sequence length="268" mass="28626">MSGDAHAHAHAHADGNDDVEFGASHAHDGLKPHRHERLYGPGSFAKRRKGSTVRGQTFADRAYTVGIGGPVGTGKTALTLALCRALRDAYDVTCVTNDIFTKEDGEFLIANDALGDANRIRAVETGGCPHAAIREDISSNLNAVEELTAAYPNCDLCLMESGGDNLAANYSRELADYIVYVIDVCGGDKIPRKGGPGVTQADLLVVNKCELADAVGASLDVMERDAKIQREDGPVVMAQVKKGVGVREIARHILADWSERTGRAEKPF</sequence>
<evidence type="ECO:0000256" key="3">
    <source>
        <dbReference type="ARBA" id="ARBA00022988"/>
    </source>
</evidence>
<comment type="function">
    <text evidence="6">Required for the maturation and activation of urease via the functional incorporation of the urease nickel metallocenter.</text>
</comment>
<dbReference type="GO" id="GO:0005525">
    <property type="term" value="F:GTP binding"/>
    <property type="evidence" value="ECO:0007669"/>
    <property type="project" value="UniProtKB-KW"/>
</dbReference>
<evidence type="ECO:0000256" key="4">
    <source>
        <dbReference type="ARBA" id="ARBA00023134"/>
    </source>
</evidence>
<dbReference type="Pfam" id="PF02492">
    <property type="entry name" value="cobW"/>
    <property type="match status" value="1"/>
</dbReference>
<dbReference type="GO" id="GO:0003924">
    <property type="term" value="F:GTPase activity"/>
    <property type="evidence" value="ECO:0007669"/>
    <property type="project" value="InterPro"/>
</dbReference>
<dbReference type="SUPFAM" id="SSF52540">
    <property type="entry name" value="P-loop containing nucleoside triphosphate hydrolases"/>
    <property type="match status" value="1"/>
</dbReference>
<keyword evidence="5" id="KW-0143">Chaperone</keyword>
<dbReference type="eggNOG" id="ENOG502QR6E">
    <property type="taxonomic scope" value="Eukaryota"/>
</dbReference>
<evidence type="ECO:0000313" key="11">
    <source>
        <dbReference type="EMBL" id="OUS45575.1"/>
    </source>
</evidence>
<accession>A0A1Y5IEZ9</accession>
<organism evidence="11">
    <name type="scientific">Ostreococcus tauri</name>
    <name type="common">Marine green alga</name>
    <dbReference type="NCBI Taxonomy" id="70448"/>
    <lineage>
        <taxon>Eukaryota</taxon>
        <taxon>Viridiplantae</taxon>
        <taxon>Chlorophyta</taxon>
        <taxon>Mamiellophyceae</taxon>
        <taxon>Mamiellales</taxon>
        <taxon>Bathycoccaceae</taxon>
        <taxon>Ostreococcus</taxon>
    </lineage>
</organism>
<dbReference type="AlphaFoldDB" id="A0A1Y5IEZ9"/>
<dbReference type="NCBIfam" id="TIGR00101">
    <property type="entry name" value="ureG"/>
    <property type="match status" value="1"/>
</dbReference>
<dbReference type="EMBL" id="KZ155789">
    <property type="protein sequence ID" value="OUS45575.1"/>
    <property type="molecule type" value="Genomic_DNA"/>
</dbReference>
<gene>
    <name evidence="11" type="ORF">BE221DRAFT_195759</name>
</gene>
<evidence type="ECO:0000256" key="1">
    <source>
        <dbReference type="ARBA" id="ARBA00005732"/>
    </source>
</evidence>
<reference evidence="11" key="1">
    <citation type="submission" date="2017-04" db="EMBL/GenBank/DDBJ databases">
        <title>Population genomics of picophytoplankton unveils novel chromosome hypervariability.</title>
        <authorList>
            <consortium name="DOE Joint Genome Institute"/>
            <person name="Blanc-Mathieu R."/>
            <person name="Krasovec M."/>
            <person name="Hebrard M."/>
            <person name="Yau S."/>
            <person name="Desgranges E."/>
            <person name="Martin J."/>
            <person name="Schackwitz W."/>
            <person name="Kuo A."/>
            <person name="Salin G."/>
            <person name="Donnadieu C."/>
            <person name="Desdevises Y."/>
            <person name="Sanchez-Ferandin S."/>
            <person name="Moreau H."/>
            <person name="Rivals E."/>
            <person name="Grigoriev I.V."/>
            <person name="Grimsley N."/>
            <person name="Eyre-Walker A."/>
            <person name="Piganeau G."/>
        </authorList>
    </citation>
    <scope>NUCLEOTIDE SEQUENCE [LARGE SCALE GENOMIC DNA]</scope>
    <source>
        <strain evidence="11">RCC 1115</strain>
    </source>
</reference>
<evidence type="ECO:0000256" key="6">
    <source>
        <dbReference type="ARBA" id="ARBA00055653"/>
    </source>
</evidence>
<proteinExistence type="inferred from homology"/>
<dbReference type="PANTHER" id="PTHR31715:SF0">
    <property type="entry name" value="UREASE ACCESSORY PROTEIN G"/>
    <property type="match status" value="1"/>
</dbReference>
<dbReference type="HAMAP" id="MF_01389">
    <property type="entry name" value="UreG"/>
    <property type="match status" value="1"/>
</dbReference>
<keyword evidence="3" id="KW-0996">Nickel insertion</keyword>
<feature type="domain" description="CobW/HypB/UreG nucleotide-binding" evidence="10">
    <location>
        <begin position="64"/>
        <end position="235"/>
    </location>
</feature>
<dbReference type="Proteomes" id="UP000195557">
    <property type="component" value="Unassembled WGS sequence"/>
</dbReference>
<comment type="similarity">
    <text evidence="1">Belongs to the SIMIBI class G3E GTPase family. UreG subfamily.</text>
</comment>
<evidence type="ECO:0000256" key="2">
    <source>
        <dbReference type="ARBA" id="ARBA00022741"/>
    </source>
</evidence>
<dbReference type="Gene3D" id="3.40.50.300">
    <property type="entry name" value="P-loop containing nucleotide triphosphate hydrolases"/>
    <property type="match status" value="1"/>
</dbReference>
<dbReference type="FunFam" id="3.40.50.300:FF:000208">
    <property type="entry name" value="Urease accessory protein UreG"/>
    <property type="match status" value="1"/>
</dbReference>
<dbReference type="InterPro" id="IPR004400">
    <property type="entry name" value="UreG"/>
</dbReference>
<dbReference type="CDD" id="cd05540">
    <property type="entry name" value="UreG"/>
    <property type="match status" value="1"/>
</dbReference>
<dbReference type="PANTHER" id="PTHR31715">
    <property type="entry name" value="UREASE ACCESSORY PROTEIN G"/>
    <property type="match status" value="1"/>
</dbReference>
<evidence type="ECO:0000256" key="9">
    <source>
        <dbReference type="SAM" id="MobiDB-lite"/>
    </source>
</evidence>
<name>A0A1Y5IEZ9_OSTTA</name>
<dbReference type="GO" id="GO:0043419">
    <property type="term" value="P:urea catabolic process"/>
    <property type="evidence" value="ECO:0007669"/>
    <property type="project" value="InterPro"/>
</dbReference>
<evidence type="ECO:0000256" key="7">
    <source>
        <dbReference type="ARBA" id="ARBA00066105"/>
    </source>
</evidence>
<keyword evidence="4" id="KW-0342">GTP-binding</keyword>
<feature type="compositionally biased region" description="Basic and acidic residues" evidence="9">
    <location>
        <begin position="1"/>
        <end position="15"/>
    </location>
</feature>
<evidence type="ECO:0000259" key="10">
    <source>
        <dbReference type="Pfam" id="PF02492"/>
    </source>
</evidence>
<keyword evidence="2" id="KW-0547">Nucleotide-binding</keyword>
<comment type="subunit">
    <text evidence="7">URED, UREF and UREG may form a complex that acts as a GTP-hydrolysis-dependent molecular chaperone, activating the urease apoprotein.</text>
</comment>